<name>A0A6J6E1X2_9ZZZZ</name>
<dbReference type="InterPro" id="IPR044068">
    <property type="entry name" value="CB"/>
</dbReference>
<proteinExistence type="inferred from homology"/>
<dbReference type="AlphaFoldDB" id="A0A6J6E1X2"/>
<comment type="subcellular location">
    <subcellularLocation>
        <location evidence="1">Cytoplasm</location>
    </subcellularLocation>
</comment>
<keyword evidence="7" id="KW-0233">DNA recombination</keyword>
<dbReference type="GO" id="GO:0015074">
    <property type="term" value="P:DNA integration"/>
    <property type="evidence" value="ECO:0007669"/>
    <property type="project" value="UniProtKB-KW"/>
</dbReference>
<keyword evidence="4" id="KW-0159">Chromosome partition</keyword>
<dbReference type="GO" id="GO:0005737">
    <property type="term" value="C:cytoplasm"/>
    <property type="evidence" value="ECO:0007669"/>
    <property type="project" value="UniProtKB-SubCell"/>
</dbReference>
<evidence type="ECO:0000256" key="3">
    <source>
        <dbReference type="ARBA" id="ARBA00022618"/>
    </source>
</evidence>
<protein>
    <submittedName>
        <fullName evidence="11">Unannotated protein</fullName>
    </submittedName>
</protein>
<dbReference type="Gene3D" id="1.10.150.130">
    <property type="match status" value="1"/>
</dbReference>
<dbReference type="InterPro" id="IPR004107">
    <property type="entry name" value="Integrase_SAM-like_N"/>
</dbReference>
<dbReference type="PROSITE" id="PS51900">
    <property type="entry name" value="CB"/>
    <property type="match status" value="1"/>
</dbReference>
<organism evidence="11">
    <name type="scientific">freshwater metagenome</name>
    <dbReference type="NCBI Taxonomy" id="449393"/>
    <lineage>
        <taxon>unclassified sequences</taxon>
        <taxon>metagenomes</taxon>
        <taxon>ecological metagenomes</taxon>
    </lineage>
</organism>
<evidence type="ECO:0000259" key="10">
    <source>
        <dbReference type="PROSITE" id="PS51900"/>
    </source>
</evidence>
<evidence type="ECO:0000256" key="7">
    <source>
        <dbReference type="ARBA" id="ARBA00023172"/>
    </source>
</evidence>
<dbReference type="GO" id="GO:0007059">
    <property type="term" value="P:chromosome segregation"/>
    <property type="evidence" value="ECO:0007669"/>
    <property type="project" value="UniProtKB-KW"/>
</dbReference>
<dbReference type="GO" id="GO:0003677">
    <property type="term" value="F:DNA binding"/>
    <property type="evidence" value="ECO:0007669"/>
    <property type="project" value="UniProtKB-KW"/>
</dbReference>
<sequence length="320" mass="34567">MNVDAALDEFVRHLRSERGLSPHTISAYESDLRSLLSFLSTREQKADGGAAVDAITLDALRDWLWAESQAGLTNKSLARRTSSVRGFTSWLARTNKITQDAGSRLKTPKPGSSLPRVLTHNAVTEILDGLSAEAVGGEPLAIRDLAIIELLYASGIRVSELVGLDVDDLNLTDNTVRVTGKGSKERVVPFGIPAARALHRYVTEARPTIRAEAEAPVLANAERETISGAAAVFIGRRGSRINVRTVYQLVAKLLADIPGAGPIGPHTLRHTAATHVLDGGADLRIVQEMLGHSSLATTQVYTHVSKERLKESYQRAHPRA</sequence>
<dbReference type="InterPro" id="IPR023009">
    <property type="entry name" value="Tyrosine_recombinase_XerC/XerD"/>
</dbReference>
<dbReference type="Pfam" id="PF02899">
    <property type="entry name" value="Phage_int_SAM_1"/>
    <property type="match status" value="1"/>
</dbReference>
<evidence type="ECO:0000259" key="9">
    <source>
        <dbReference type="PROSITE" id="PS51898"/>
    </source>
</evidence>
<dbReference type="PANTHER" id="PTHR30349">
    <property type="entry name" value="PHAGE INTEGRASE-RELATED"/>
    <property type="match status" value="1"/>
</dbReference>
<keyword evidence="2" id="KW-0963">Cytoplasm</keyword>
<evidence type="ECO:0000256" key="6">
    <source>
        <dbReference type="ARBA" id="ARBA00023125"/>
    </source>
</evidence>
<dbReference type="InterPro" id="IPR002104">
    <property type="entry name" value="Integrase_catalytic"/>
</dbReference>
<keyword evidence="8" id="KW-0131">Cell cycle</keyword>
<keyword evidence="5" id="KW-0229">DNA integration</keyword>
<dbReference type="Gene3D" id="1.10.443.10">
    <property type="entry name" value="Intergrase catalytic core"/>
    <property type="match status" value="1"/>
</dbReference>
<dbReference type="SUPFAM" id="SSF56349">
    <property type="entry name" value="DNA breaking-rejoining enzymes"/>
    <property type="match status" value="1"/>
</dbReference>
<reference evidence="11" key="1">
    <citation type="submission" date="2020-05" db="EMBL/GenBank/DDBJ databases">
        <authorList>
            <person name="Chiriac C."/>
            <person name="Salcher M."/>
            <person name="Ghai R."/>
            <person name="Kavagutti S V."/>
        </authorList>
    </citation>
    <scope>NUCLEOTIDE SEQUENCE</scope>
</reference>
<evidence type="ECO:0000256" key="4">
    <source>
        <dbReference type="ARBA" id="ARBA00022829"/>
    </source>
</evidence>
<dbReference type="InterPro" id="IPR010998">
    <property type="entry name" value="Integrase_recombinase_N"/>
</dbReference>
<keyword evidence="6" id="KW-0238">DNA-binding</keyword>
<dbReference type="SUPFAM" id="SSF47823">
    <property type="entry name" value="lambda integrase-like, N-terminal domain"/>
    <property type="match status" value="1"/>
</dbReference>
<dbReference type="CDD" id="cd00798">
    <property type="entry name" value="INT_XerDC_C"/>
    <property type="match status" value="1"/>
</dbReference>
<dbReference type="GO" id="GO:0051301">
    <property type="term" value="P:cell division"/>
    <property type="evidence" value="ECO:0007669"/>
    <property type="project" value="UniProtKB-KW"/>
</dbReference>
<accession>A0A6J6E1X2</accession>
<dbReference type="InterPro" id="IPR013762">
    <property type="entry name" value="Integrase-like_cat_sf"/>
</dbReference>
<dbReference type="NCBIfam" id="NF001399">
    <property type="entry name" value="PRK00283.1"/>
    <property type="match status" value="1"/>
</dbReference>
<dbReference type="GO" id="GO:0006310">
    <property type="term" value="P:DNA recombination"/>
    <property type="evidence" value="ECO:0007669"/>
    <property type="project" value="UniProtKB-KW"/>
</dbReference>
<evidence type="ECO:0000256" key="1">
    <source>
        <dbReference type="ARBA" id="ARBA00004496"/>
    </source>
</evidence>
<dbReference type="PANTHER" id="PTHR30349:SF77">
    <property type="entry name" value="TYROSINE RECOMBINASE XERC"/>
    <property type="match status" value="1"/>
</dbReference>
<evidence type="ECO:0000256" key="5">
    <source>
        <dbReference type="ARBA" id="ARBA00022908"/>
    </source>
</evidence>
<evidence type="ECO:0000256" key="2">
    <source>
        <dbReference type="ARBA" id="ARBA00022490"/>
    </source>
</evidence>
<feature type="domain" description="Tyr recombinase" evidence="9">
    <location>
        <begin position="113"/>
        <end position="314"/>
    </location>
</feature>
<gene>
    <name evidence="11" type="ORF">UFOPK1591_01263</name>
</gene>
<dbReference type="EMBL" id="CAEZTD010000120">
    <property type="protein sequence ID" value="CAB4570381.1"/>
    <property type="molecule type" value="Genomic_DNA"/>
</dbReference>
<feature type="domain" description="Core-binding (CB)" evidence="10">
    <location>
        <begin position="1"/>
        <end position="92"/>
    </location>
</feature>
<evidence type="ECO:0000313" key="11">
    <source>
        <dbReference type="EMBL" id="CAB4570381.1"/>
    </source>
</evidence>
<dbReference type="PROSITE" id="PS51898">
    <property type="entry name" value="TYR_RECOMBINASE"/>
    <property type="match status" value="1"/>
</dbReference>
<dbReference type="InterPro" id="IPR011010">
    <property type="entry name" value="DNA_brk_join_enz"/>
</dbReference>
<dbReference type="HAMAP" id="MF_01808">
    <property type="entry name" value="Recomb_XerC_XerD"/>
    <property type="match status" value="1"/>
</dbReference>
<evidence type="ECO:0000256" key="8">
    <source>
        <dbReference type="ARBA" id="ARBA00023306"/>
    </source>
</evidence>
<dbReference type="InterPro" id="IPR050090">
    <property type="entry name" value="Tyrosine_recombinase_XerCD"/>
</dbReference>
<dbReference type="Pfam" id="PF00589">
    <property type="entry name" value="Phage_integrase"/>
    <property type="match status" value="1"/>
</dbReference>
<keyword evidence="3" id="KW-0132">Cell division</keyword>